<keyword evidence="3" id="KW-1185">Reference proteome</keyword>
<feature type="compositionally biased region" description="Low complexity" evidence="1">
    <location>
        <begin position="73"/>
        <end position="82"/>
    </location>
</feature>
<gene>
    <name evidence="2" type="ORF">ACFSYJ_08770</name>
</gene>
<protein>
    <submittedName>
        <fullName evidence="2">Uncharacterized protein</fullName>
    </submittedName>
</protein>
<dbReference type="EMBL" id="JBHUKU010000004">
    <property type="protein sequence ID" value="MFD2458691.1"/>
    <property type="molecule type" value="Genomic_DNA"/>
</dbReference>
<sequence length="101" mass="10418">MLYRGFELRSQRADLDQESRILRAQRAEFGLHGGEFGQDIAGVGGAVLQQRLIAGVQGGQRLLVAGGARGADRAAGGQEPGQQAGGGSEDGGQCGEPVRSQ</sequence>
<name>A0ABW5GB27_9PSEU</name>
<feature type="region of interest" description="Disordered" evidence="1">
    <location>
        <begin position="68"/>
        <end position="101"/>
    </location>
</feature>
<evidence type="ECO:0000313" key="3">
    <source>
        <dbReference type="Proteomes" id="UP001597419"/>
    </source>
</evidence>
<evidence type="ECO:0000313" key="2">
    <source>
        <dbReference type="EMBL" id="MFD2458691.1"/>
    </source>
</evidence>
<proteinExistence type="predicted"/>
<dbReference type="Proteomes" id="UP001597419">
    <property type="component" value="Unassembled WGS sequence"/>
</dbReference>
<accession>A0ABW5GB27</accession>
<reference evidence="3" key="1">
    <citation type="journal article" date="2019" name="Int. J. Syst. Evol. Microbiol.">
        <title>The Global Catalogue of Microorganisms (GCM) 10K type strain sequencing project: providing services to taxonomists for standard genome sequencing and annotation.</title>
        <authorList>
            <consortium name="The Broad Institute Genomics Platform"/>
            <consortium name="The Broad Institute Genome Sequencing Center for Infectious Disease"/>
            <person name="Wu L."/>
            <person name="Ma J."/>
        </authorList>
    </citation>
    <scope>NUCLEOTIDE SEQUENCE [LARGE SCALE GENOMIC DNA]</scope>
    <source>
        <strain evidence="3">CGMCC 4.7643</strain>
    </source>
</reference>
<dbReference type="RefSeq" id="WP_345387534.1">
    <property type="nucleotide sequence ID" value="NZ_BAABHG010000002.1"/>
</dbReference>
<organism evidence="2 3">
    <name type="scientific">Amycolatopsis samaneae</name>
    <dbReference type="NCBI Taxonomy" id="664691"/>
    <lineage>
        <taxon>Bacteria</taxon>
        <taxon>Bacillati</taxon>
        <taxon>Actinomycetota</taxon>
        <taxon>Actinomycetes</taxon>
        <taxon>Pseudonocardiales</taxon>
        <taxon>Pseudonocardiaceae</taxon>
        <taxon>Amycolatopsis</taxon>
    </lineage>
</organism>
<comment type="caution">
    <text evidence="2">The sequence shown here is derived from an EMBL/GenBank/DDBJ whole genome shotgun (WGS) entry which is preliminary data.</text>
</comment>
<evidence type="ECO:0000256" key="1">
    <source>
        <dbReference type="SAM" id="MobiDB-lite"/>
    </source>
</evidence>
<feature type="compositionally biased region" description="Gly residues" evidence="1">
    <location>
        <begin position="83"/>
        <end position="94"/>
    </location>
</feature>